<reference evidence="2 4" key="1">
    <citation type="submission" date="2015-11" db="EMBL/GenBank/DDBJ databases">
        <title>Expanding the genomic diversity of Burkholderia species for the development of highly accurate diagnostics.</title>
        <authorList>
            <person name="Sahl J."/>
            <person name="Keim P."/>
            <person name="Wagner D."/>
        </authorList>
    </citation>
    <scope>NUCLEOTIDE SEQUENCE [LARGE SCALE GENOMIC DNA]</scope>
    <source>
        <strain evidence="2 4">MSMB2087WGS</strain>
    </source>
</reference>
<evidence type="ECO:0000313" key="5">
    <source>
        <dbReference type="Proteomes" id="UP000070119"/>
    </source>
</evidence>
<proteinExistence type="predicted"/>
<dbReference type="EMBL" id="LPHD01000256">
    <property type="protein sequence ID" value="KWA67279.1"/>
    <property type="molecule type" value="Genomic_DNA"/>
</dbReference>
<sequence>MIEERQTATKQQMLAMVVDEGAGFETKRKRTPRDEFLDTMSQIVPWAALCAVVEPYYSKRGNGRPPIGLERMMRIHFVQH</sequence>
<evidence type="ECO:0000313" key="3">
    <source>
        <dbReference type="EMBL" id="KWZ58519.1"/>
    </source>
</evidence>
<gene>
    <name evidence="3" type="ORF">WK57_18885</name>
    <name evidence="2" type="ORF">WL29_10525</name>
</gene>
<dbReference type="EMBL" id="LNJU01000003">
    <property type="protein sequence ID" value="KWZ58519.1"/>
    <property type="molecule type" value="Genomic_DNA"/>
</dbReference>
<organism evidence="2 4">
    <name type="scientific">Burkholderia ubonensis</name>
    <dbReference type="NCBI Taxonomy" id="101571"/>
    <lineage>
        <taxon>Bacteria</taxon>
        <taxon>Pseudomonadati</taxon>
        <taxon>Pseudomonadota</taxon>
        <taxon>Betaproteobacteria</taxon>
        <taxon>Burkholderiales</taxon>
        <taxon>Burkholderiaceae</taxon>
        <taxon>Burkholderia</taxon>
        <taxon>Burkholderia cepacia complex</taxon>
    </lineage>
</organism>
<dbReference type="Proteomes" id="UP000070119">
    <property type="component" value="Unassembled WGS sequence"/>
</dbReference>
<dbReference type="AlphaFoldDB" id="A0A125EBU0"/>
<evidence type="ECO:0000313" key="4">
    <source>
        <dbReference type="Proteomes" id="UP000060630"/>
    </source>
</evidence>
<dbReference type="Proteomes" id="UP000060630">
    <property type="component" value="Unassembled WGS sequence"/>
</dbReference>
<reference evidence="3 5" key="2">
    <citation type="submission" date="2015-11" db="EMBL/GenBank/DDBJ databases">
        <authorList>
            <person name="Sahl J."/>
            <person name="Wagner D."/>
            <person name="Keim P."/>
        </authorList>
    </citation>
    <scope>NUCLEOTIDE SEQUENCE [LARGE SCALE GENOMIC DNA]</scope>
    <source>
        <strain evidence="3 5">MSMB1157</strain>
    </source>
</reference>
<evidence type="ECO:0000259" key="1">
    <source>
        <dbReference type="Pfam" id="PF05598"/>
    </source>
</evidence>
<dbReference type="InterPro" id="IPR008490">
    <property type="entry name" value="Transposase_InsH_N"/>
</dbReference>
<comment type="caution">
    <text evidence="2">The sequence shown here is derived from an EMBL/GenBank/DDBJ whole genome shotgun (WGS) entry which is preliminary data.</text>
</comment>
<accession>A0A125EBU0</accession>
<protein>
    <recommendedName>
        <fullName evidence="1">Transposase InsH N-terminal domain-containing protein</fullName>
    </recommendedName>
</protein>
<dbReference type="Pfam" id="PF05598">
    <property type="entry name" value="DUF772"/>
    <property type="match status" value="1"/>
</dbReference>
<name>A0A125EBU0_9BURK</name>
<feature type="domain" description="Transposase InsH N-terminal" evidence="1">
    <location>
        <begin position="28"/>
        <end position="80"/>
    </location>
</feature>
<evidence type="ECO:0000313" key="2">
    <source>
        <dbReference type="EMBL" id="KWA67279.1"/>
    </source>
</evidence>